<organism evidence="1 2">
    <name type="scientific">Populus alba</name>
    <name type="common">White poplar</name>
    <dbReference type="NCBI Taxonomy" id="43335"/>
    <lineage>
        <taxon>Eukaryota</taxon>
        <taxon>Viridiplantae</taxon>
        <taxon>Streptophyta</taxon>
        <taxon>Embryophyta</taxon>
        <taxon>Tracheophyta</taxon>
        <taxon>Spermatophyta</taxon>
        <taxon>Magnoliopsida</taxon>
        <taxon>eudicotyledons</taxon>
        <taxon>Gunneridae</taxon>
        <taxon>Pentapetalae</taxon>
        <taxon>rosids</taxon>
        <taxon>fabids</taxon>
        <taxon>Malpighiales</taxon>
        <taxon>Salicaceae</taxon>
        <taxon>Saliceae</taxon>
        <taxon>Populus</taxon>
    </lineage>
</organism>
<dbReference type="Proteomes" id="UP000309997">
    <property type="component" value="Unassembled WGS sequence"/>
</dbReference>
<comment type="caution">
    <text evidence="1">The sequence shown here is derived from an EMBL/GenBank/DDBJ whole genome shotgun (WGS) entry which is preliminary data.</text>
</comment>
<gene>
    <name evidence="1" type="ORF">D5086_005164</name>
</gene>
<sequence length="264" mass="29888">MSFFDCTESSYKGLYIASLIAEKQPSANSFLIFCQPLPRCPFGHSDDKKPQPDKQGPRCPPTKVLGALVYDMVESIALPWCYCTAALCPSWARFQSAILSIKRLKGSFSHVRILENNHELDGFLSVLYGALHVSLFSVGNHFIGSEALCYVLCVLGSVLVILGLYILLWGKQLKQGIVERSKPPSGEEEHRDEAKHRCQQQFQGTEKEEEKRWRWGKGENTPSDDKIKEKRSAVHAKLKHEKKVEKRKKLKARDAEEKLSSPSR</sequence>
<keyword evidence="2" id="KW-1185">Reference proteome</keyword>
<protein>
    <submittedName>
        <fullName evidence="1">Uncharacterized protein</fullName>
    </submittedName>
</protein>
<accession>A0ACC4CSK6</accession>
<proteinExistence type="predicted"/>
<evidence type="ECO:0000313" key="2">
    <source>
        <dbReference type="Proteomes" id="UP000309997"/>
    </source>
</evidence>
<dbReference type="EMBL" id="RCHU02000002">
    <property type="protein sequence ID" value="KAL3604305.1"/>
    <property type="molecule type" value="Genomic_DNA"/>
</dbReference>
<name>A0ACC4CSK6_POPAL</name>
<reference evidence="1 2" key="1">
    <citation type="journal article" date="2024" name="Plant Biotechnol. J.">
        <title>Genome and CRISPR/Cas9 system of a widespread forest tree (Populus alba) in the world.</title>
        <authorList>
            <person name="Liu Y.J."/>
            <person name="Jiang P.F."/>
            <person name="Han X.M."/>
            <person name="Li X.Y."/>
            <person name="Wang H.M."/>
            <person name="Wang Y.J."/>
            <person name="Wang X.X."/>
            <person name="Zeng Q.Y."/>
        </authorList>
    </citation>
    <scope>NUCLEOTIDE SEQUENCE [LARGE SCALE GENOMIC DNA]</scope>
    <source>
        <strain evidence="2">cv. PAL-ZL1</strain>
    </source>
</reference>
<evidence type="ECO:0000313" key="1">
    <source>
        <dbReference type="EMBL" id="KAL3604305.1"/>
    </source>
</evidence>